<name>A0ABS4RY36_PAEXY</name>
<sequence length="413" mass="46505">MDIESEVLIVGAGIAGVALALAMGRKGRQVVLIERSKQFPNIPKGDFLQPVTIDLLDKLGVLPEVTKHCAHVARVNYGTLGGINCFTGSYEEMDIPVRYALNGDHHHIHQSLFNAIEEMPNVRFYPGMNAGKLLFTDHYVSGIEADSAGKTVRIGSKILVGSDGIKSKIRDQLGLKYHLYPYEEKMAKMFAFTFHDVTHTREEASFFFGEGVSCGVFPLPGQRLRIYLALRKDIWQRIREDGIESLRGMLLSLCPHLQQEITQIVDFKQVQSIPAYYLHTEKWAINGAVLLGDACHALSPALGQGMNLAIQGAVELSNTLEEALITDDYSERQLRLYEKKRRKYVRLIQRNSTAHTYCWFVKNRAFVTLRNAAFRRIGKCPNLLKEQMLTTSGYSDKPPSFSHMLRFAGIMKP</sequence>
<keyword evidence="1" id="KW-0560">Oxidoreductase</keyword>
<dbReference type="PANTHER" id="PTHR43476">
    <property type="entry name" value="3-(3-HYDROXY-PHENYL)PROPIONATE/3-HYDROXYCINNAMIC ACID HYDROXYLASE"/>
    <property type="match status" value="1"/>
</dbReference>
<reference evidence="3 4" key="1">
    <citation type="submission" date="2021-03" db="EMBL/GenBank/DDBJ databases">
        <title>Genomic Encyclopedia of Type Strains, Phase IV (KMG-IV): sequencing the most valuable type-strain genomes for metagenomic binning, comparative biology and taxonomic classification.</title>
        <authorList>
            <person name="Goeker M."/>
        </authorList>
    </citation>
    <scope>NUCLEOTIDE SEQUENCE [LARGE SCALE GENOMIC DNA]</scope>
    <source>
        <strain evidence="3 4">DSM 21292</strain>
    </source>
</reference>
<dbReference type="Proteomes" id="UP000810207">
    <property type="component" value="Unassembled WGS sequence"/>
</dbReference>
<dbReference type="InterPro" id="IPR002938">
    <property type="entry name" value="FAD-bd"/>
</dbReference>
<feature type="domain" description="FAD-binding" evidence="2">
    <location>
        <begin position="5"/>
        <end position="351"/>
    </location>
</feature>
<gene>
    <name evidence="3" type="ORF">J2Z28_003911</name>
</gene>
<protein>
    <submittedName>
        <fullName evidence="3">2-polyprenyl-6-methoxyphenol hydroxylase-like FAD-dependent oxidoreductase</fullName>
    </submittedName>
</protein>
<comment type="caution">
    <text evidence="3">The sequence shown here is derived from an EMBL/GenBank/DDBJ whole genome shotgun (WGS) entry which is preliminary data.</text>
</comment>
<dbReference type="InterPro" id="IPR050631">
    <property type="entry name" value="PheA/TfdB_FAD_monoxygenase"/>
</dbReference>
<dbReference type="SUPFAM" id="SSF51905">
    <property type="entry name" value="FAD/NAD(P)-binding domain"/>
    <property type="match status" value="1"/>
</dbReference>
<evidence type="ECO:0000256" key="1">
    <source>
        <dbReference type="ARBA" id="ARBA00023002"/>
    </source>
</evidence>
<dbReference type="RefSeq" id="WP_211083672.1">
    <property type="nucleotide sequence ID" value="NZ_CBCSLC010000047.1"/>
</dbReference>
<dbReference type="Pfam" id="PF01494">
    <property type="entry name" value="FAD_binding_3"/>
    <property type="match status" value="1"/>
</dbReference>
<proteinExistence type="predicted"/>
<dbReference type="InterPro" id="IPR036188">
    <property type="entry name" value="FAD/NAD-bd_sf"/>
</dbReference>
<dbReference type="Gene3D" id="3.50.50.60">
    <property type="entry name" value="FAD/NAD(P)-binding domain"/>
    <property type="match status" value="1"/>
</dbReference>
<dbReference type="EMBL" id="JAGIKV010000014">
    <property type="protein sequence ID" value="MBP2247260.1"/>
    <property type="molecule type" value="Genomic_DNA"/>
</dbReference>
<organism evidence="3 4">
    <name type="scientific">Paenibacillus xylanexedens</name>
    <dbReference type="NCBI Taxonomy" id="528191"/>
    <lineage>
        <taxon>Bacteria</taxon>
        <taxon>Bacillati</taxon>
        <taxon>Bacillota</taxon>
        <taxon>Bacilli</taxon>
        <taxon>Bacillales</taxon>
        <taxon>Paenibacillaceae</taxon>
        <taxon>Paenibacillus</taxon>
    </lineage>
</organism>
<accession>A0ABS4RY36</accession>
<evidence type="ECO:0000313" key="4">
    <source>
        <dbReference type="Proteomes" id="UP000810207"/>
    </source>
</evidence>
<evidence type="ECO:0000259" key="2">
    <source>
        <dbReference type="Pfam" id="PF01494"/>
    </source>
</evidence>
<dbReference type="PRINTS" id="PR00420">
    <property type="entry name" value="RNGMNOXGNASE"/>
</dbReference>
<dbReference type="PANTHER" id="PTHR43476:SF5">
    <property type="entry name" value="FAD-DEPENDENT MONOOXYGENASE"/>
    <property type="match status" value="1"/>
</dbReference>
<keyword evidence="4" id="KW-1185">Reference proteome</keyword>
<evidence type="ECO:0000313" key="3">
    <source>
        <dbReference type="EMBL" id="MBP2247260.1"/>
    </source>
</evidence>